<accession>A0A371JSY7</accession>
<dbReference type="Pfam" id="PF00480">
    <property type="entry name" value="ROK"/>
    <property type="match status" value="2"/>
</dbReference>
<organism evidence="2 3">
    <name type="scientific">Flagellimonas nanhaiensis</name>
    <dbReference type="NCBI Taxonomy" id="2292706"/>
    <lineage>
        <taxon>Bacteria</taxon>
        <taxon>Pseudomonadati</taxon>
        <taxon>Bacteroidota</taxon>
        <taxon>Flavobacteriia</taxon>
        <taxon>Flavobacteriales</taxon>
        <taxon>Flavobacteriaceae</taxon>
        <taxon>Flagellimonas</taxon>
    </lineage>
</organism>
<evidence type="ECO:0000256" key="1">
    <source>
        <dbReference type="ARBA" id="ARBA00006479"/>
    </source>
</evidence>
<evidence type="ECO:0000313" key="2">
    <source>
        <dbReference type="EMBL" id="RDY60869.1"/>
    </source>
</evidence>
<keyword evidence="3" id="KW-1185">Reference proteome</keyword>
<dbReference type="OrthoDB" id="49666at2"/>
<dbReference type="EMBL" id="QTJX01000001">
    <property type="protein sequence ID" value="RDY60869.1"/>
    <property type="molecule type" value="Genomic_DNA"/>
</dbReference>
<dbReference type="AlphaFoldDB" id="A0A371JSY7"/>
<comment type="similarity">
    <text evidence="1">Belongs to the ROK (NagC/XylR) family.</text>
</comment>
<dbReference type="PANTHER" id="PTHR18964:SF149">
    <property type="entry name" value="BIFUNCTIONAL UDP-N-ACETYLGLUCOSAMINE 2-EPIMERASE_N-ACETYLMANNOSAMINE KINASE"/>
    <property type="match status" value="1"/>
</dbReference>
<dbReference type="Gene3D" id="3.30.420.40">
    <property type="match status" value="2"/>
</dbReference>
<dbReference type="PANTHER" id="PTHR18964">
    <property type="entry name" value="ROK (REPRESSOR, ORF, KINASE) FAMILY"/>
    <property type="match status" value="1"/>
</dbReference>
<name>A0A371JSY7_9FLAO</name>
<dbReference type="InterPro" id="IPR000600">
    <property type="entry name" value="ROK"/>
</dbReference>
<protein>
    <submittedName>
        <fullName evidence="2">ROK family protein</fullName>
    </submittedName>
</protein>
<dbReference type="InterPro" id="IPR043129">
    <property type="entry name" value="ATPase_NBD"/>
</dbReference>
<dbReference type="SUPFAM" id="SSF53067">
    <property type="entry name" value="Actin-like ATPase domain"/>
    <property type="match status" value="1"/>
</dbReference>
<reference evidence="2 3" key="1">
    <citation type="submission" date="2018-08" db="EMBL/GenBank/DDBJ databases">
        <title>Muricauda nanhaiensis sp. nov., isolated from seawater of the South China Sea.</title>
        <authorList>
            <person name="Dang Y."/>
        </authorList>
    </citation>
    <scope>NUCLEOTIDE SEQUENCE [LARGE SCALE GENOMIC DNA]</scope>
    <source>
        <strain evidence="2 3">SM1704</strain>
    </source>
</reference>
<dbReference type="RefSeq" id="WP_116182752.1">
    <property type="nucleotide sequence ID" value="NZ_QTJX01000001.1"/>
</dbReference>
<comment type="caution">
    <text evidence="2">The sequence shown here is derived from an EMBL/GenBank/DDBJ whole genome shotgun (WGS) entry which is preliminary data.</text>
</comment>
<proteinExistence type="inferred from homology"/>
<dbReference type="Proteomes" id="UP000261828">
    <property type="component" value="Unassembled WGS sequence"/>
</dbReference>
<sequence length="310" mass="33514">MSKRYVIGADIGGSHICAAVVDVEKYTILEDTFISEHVDNTQSKAGIIKQWSEVFNKVLDKKENGVIGLACAIPGPFNYSEGIAKYPEGFKFSELNGVKIEDELSPLLASETTLPIKFLNDATSFAVGVARSNPTIKDKRTLCITLGTGLGAGFVDKRLPVLSGPTVPPNGCLWNLEWDEGMADDYFSTRGIIKLYADLGGEKIVGAKELADRIDTDPLAVKTFEVFGENLAQFLTPYLKTFKADALVMGGSISKAFSFFGPSCVAKLEANGVQLEVLVSNIMEKGAILGCTCVFEQDFMETIGNDLPKI</sequence>
<gene>
    <name evidence="2" type="ORF">DX873_01430</name>
</gene>
<evidence type="ECO:0000313" key="3">
    <source>
        <dbReference type="Proteomes" id="UP000261828"/>
    </source>
</evidence>